<feature type="compositionally biased region" description="Low complexity" evidence="2">
    <location>
        <begin position="779"/>
        <end position="802"/>
    </location>
</feature>
<keyword evidence="1" id="KW-0456">Lyase</keyword>
<dbReference type="Gene3D" id="1.10.600.10">
    <property type="entry name" value="Farnesyl Diphosphate Synthase"/>
    <property type="match status" value="2"/>
</dbReference>
<evidence type="ECO:0000256" key="1">
    <source>
        <dbReference type="ARBA" id="ARBA00023239"/>
    </source>
</evidence>
<keyword evidence="4" id="KW-1185">Reference proteome</keyword>
<evidence type="ECO:0000313" key="4">
    <source>
        <dbReference type="Proteomes" id="UP001141259"/>
    </source>
</evidence>
<protein>
    <submittedName>
        <fullName evidence="3">Germacradienol/geosmin synthase</fullName>
    </submittedName>
</protein>
<dbReference type="AlphaFoldDB" id="A0A9X2VVA7"/>
<dbReference type="EMBL" id="JANYMP010000031">
    <property type="protein sequence ID" value="MCS7483350.1"/>
    <property type="molecule type" value="Genomic_DNA"/>
</dbReference>
<dbReference type="RefSeq" id="WP_259628810.1">
    <property type="nucleotide sequence ID" value="NZ_JANYMP010000031.1"/>
</dbReference>
<dbReference type="SFLD" id="SFLDS00005">
    <property type="entry name" value="Isoprenoid_Synthase_Type_I"/>
    <property type="match status" value="2"/>
</dbReference>
<reference evidence="3" key="1">
    <citation type="submission" date="2022-08" db="EMBL/GenBank/DDBJ databases">
        <authorList>
            <person name="Tistechok S."/>
            <person name="Samborskyy M."/>
            <person name="Roman I."/>
        </authorList>
    </citation>
    <scope>NUCLEOTIDE SEQUENCE</scope>
    <source>
        <strain evidence="3">DSM 103496</strain>
    </source>
</reference>
<evidence type="ECO:0000313" key="3">
    <source>
        <dbReference type="EMBL" id="MCS7483350.1"/>
    </source>
</evidence>
<proteinExistence type="predicted"/>
<dbReference type="SUPFAM" id="SSF48576">
    <property type="entry name" value="Terpenoid synthases"/>
    <property type="match status" value="2"/>
</dbReference>
<accession>A0A9X2VVA7</accession>
<dbReference type="InterPro" id="IPR008949">
    <property type="entry name" value="Isoprenoid_synthase_dom_sf"/>
</dbReference>
<dbReference type="PANTHER" id="PTHR35201">
    <property type="entry name" value="TERPENE SYNTHASE"/>
    <property type="match status" value="1"/>
</dbReference>
<dbReference type="Proteomes" id="UP001141259">
    <property type="component" value="Unassembled WGS sequence"/>
</dbReference>
<dbReference type="Pfam" id="PF19086">
    <property type="entry name" value="Terpene_syn_C_2"/>
    <property type="match status" value="2"/>
</dbReference>
<dbReference type="SFLD" id="SFLDG01020">
    <property type="entry name" value="Terpene_Cyclase_Like_2"/>
    <property type="match status" value="2"/>
</dbReference>
<dbReference type="PANTHER" id="PTHR35201:SF4">
    <property type="entry name" value="BETA-PINACENE SYNTHASE-RELATED"/>
    <property type="match status" value="1"/>
</dbReference>
<gene>
    <name evidence="3" type="ORF">NZH93_41445</name>
</gene>
<name>A0A9X2VVA7_9PSEU</name>
<comment type="caution">
    <text evidence="3">The sequence shown here is derived from an EMBL/GenBank/DDBJ whole genome shotgun (WGS) entry which is preliminary data.</text>
</comment>
<dbReference type="GO" id="GO:0010333">
    <property type="term" value="F:terpene synthase activity"/>
    <property type="evidence" value="ECO:0007669"/>
    <property type="project" value="InterPro"/>
</dbReference>
<evidence type="ECO:0000256" key="2">
    <source>
        <dbReference type="SAM" id="MobiDB-lite"/>
    </source>
</evidence>
<organism evidence="3 4">
    <name type="scientific">Umezawaea endophytica</name>
    <dbReference type="NCBI Taxonomy" id="1654476"/>
    <lineage>
        <taxon>Bacteria</taxon>
        <taxon>Bacillati</taxon>
        <taxon>Actinomycetota</taxon>
        <taxon>Actinomycetes</taxon>
        <taxon>Pseudonocardiales</taxon>
        <taxon>Pseudonocardiaceae</taxon>
        <taxon>Umezawaea</taxon>
    </lineage>
</organism>
<sequence length="831" mass="91866">MQAFTLPDFYLPHPARINPHLERTRAHSAAWAEEMGMLSAPKPGGGVVWTPAALARMDYALMCAYTHPDCDGDALDLITDWYVWVFFFDDHFLEQFKYTRDHDGARAYLDRLERFMTAGDARAPEVTNPAEAGLHDLWRRTVPSMSDGWRRRFTTVTHNLMVESMWELDNIELGRIANPIEYLQMRRRVGGAPWSAGLVEYAVGAEVPDGIAALRPMRLLSDTFSDAVHLRNDLFSYQREVEEEGENSNAVLVFEKFLGCTTQQSADLVNELLTSRLHQFENTALVEVPALMAEHGIPPHEQLGVAAYVKGLQDWQSGGHEWHAVSSRYMNEEAATGTSVLGGPSGFGTSASRMFSPAATGARRRARQFGFTPFEQVGHLPLPDFPMPFAVRTSPHLDAAREHAVAWAREMGMLDDLWDERKFVGYDFAHCAAMIDADATPDGLDLTSDWLAWGTYGDDYFPLVFGAARDVVAAKAFNERLSLFMPVDDGGTPEPANPVELGLRDLWRRTAGPMEPGARQEFRQTVEDMTESWVWEVFNQAQHRVPDPVDYVEMRRRTFGSDMTMSLNRLANWNSVPRAVYDTRVVREMETAAQDYACFTNDLFSYQKEVEFEGEAHNMVVVVQNFLEVDRFAARDVVARLMADRMSQFEHIVANDLPKLFEEFDLDDSVRAILTGQAEGLKEWMSGILEWHRKVVRYGEAELRRDRSVGRPAPGSSVPGSVAGPGGFSRQWFAVSGAGLPGATVPPGALPRGRGAGVLPVPAGSPRGVVPSGHGVPRSSGSVPTAAVSPAPVGPVVTTPSTDVAEPKRVGTPTGLGTSAVRVQAPKVSSR</sequence>
<feature type="region of interest" description="Disordered" evidence="2">
    <location>
        <begin position="762"/>
        <end position="831"/>
    </location>
</feature>
<dbReference type="InterPro" id="IPR034686">
    <property type="entry name" value="Terpene_cyclase-like_2"/>
</dbReference>